<dbReference type="Proteomes" id="UP000233781">
    <property type="component" value="Unassembled WGS sequence"/>
</dbReference>
<comment type="caution">
    <text evidence="6">The sequence shown here is derived from an EMBL/GenBank/DDBJ whole genome shotgun (WGS) entry which is preliminary data.</text>
</comment>
<keyword evidence="3" id="KW-0547">Nucleotide-binding</keyword>
<dbReference type="InterPro" id="IPR029044">
    <property type="entry name" value="Nucleotide-diphossugar_trans"/>
</dbReference>
<dbReference type="OrthoDB" id="9151145at2"/>
<sequence>MADAPVAVVVPVKGGPLAKTRLGLELASRRDLADAFARDTVAAVRAGLPDSPVLVVTSDVVASGWAREAGCGVVDDPGAGLDAAVTAGVAQAARAGSRFALVLLGDHPALRPSEIAAVVRESVHRAPAFVPDADGHGTACLLVPTGPEAPATRFGAGSAAAHAALGYTVLEPDAPGLRTDVDDAGSLADALGLGVGRWTRSALARASLPGVQATIHRSPDDGPGSALLDDGVEVRVPLAALASSGLLHLRVGQRVSIELDATGLVATRVWVVGIGDGEPIR</sequence>
<evidence type="ECO:0000259" key="5">
    <source>
        <dbReference type="Pfam" id="PF12804"/>
    </source>
</evidence>
<dbReference type="RefSeq" id="WP_101394558.1">
    <property type="nucleotide sequence ID" value="NZ_PJNE01000001.1"/>
</dbReference>
<name>A0A2N3YGE8_9MICO</name>
<keyword evidence="7" id="KW-1185">Reference proteome</keyword>
<dbReference type="InterPro" id="IPR025877">
    <property type="entry name" value="MobA-like_NTP_Trfase"/>
</dbReference>
<reference evidence="6 7" key="1">
    <citation type="submission" date="2017-12" db="EMBL/GenBank/DDBJ databases">
        <title>Sequencing the genomes of 1000 Actinobacteria strains.</title>
        <authorList>
            <person name="Klenk H.-P."/>
        </authorList>
    </citation>
    <scope>NUCLEOTIDE SEQUENCE [LARGE SCALE GENOMIC DNA]</scope>
    <source>
        <strain evidence="6 7">DSM 12806</strain>
    </source>
</reference>
<evidence type="ECO:0000256" key="1">
    <source>
        <dbReference type="ARBA" id="ARBA00022679"/>
    </source>
</evidence>
<evidence type="ECO:0000256" key="4">
    <source>
        <dbReference type="ARBA" id="ARBA00023134"/>
    </source>
</evidence>
<evidence type="ECO:0000256" key="3">
    <source>
        <dbReference type="ARBA" id="ARBA00022741"/>
    </source>
</evidence>
<evidence type="ECO:0000313" key="7">
    <source>
        <dbReference type="Proteomes" id="UP000233781"/>
    </source>
</evidence>
<keyword evidence="4" id="KW-0342">GTP-binding</keyword>
<evidence type="ECO:0000313" key="6">
    <source>
        <dbReference type="EMBL" id="PKW25909.1"/>
    </source>
</evidence>
<dbReference type="Pfam" id="PF12804">
    <property type="entry name" value="NTP_transf_3"/>
    <property type="match status" value="1"/>
</dbReference>
<evidence type="ECO:0000256" key="2">
    <source>
        <dbReference type="ARBA" id="ARBA00022695"/>
    </source>
</evidence>
<dbReference type="PANTHER" id="PTHR40392">
    <property type="entry name" value="2-PHOSPHO-L-LACTATE GUANYLYLTRANSFERASE"/>
    <property type="match status" value="1"/>
</dbReference>
<organism evidence="6 7">
    <name type="scientific">Phycicoccus duodecadis</name>
    <dbReference type="NCBI Taxonomy" id="173053"/>
    <lineage>
        <taxon>Bacteria</taxon>
        <taxon>Bacillati</taxon>
        <taxon>Actinomycetota</taxon>
        <taxon>Actinomycetes</taxon>
        <taxon>Micrococcales</taxon>
        <taxon>Intrasporangiaceae</taxon>
        <taxon>Phycicoccus</taxon>
    </lineage>
</organism>
<dbReference type="SUPFAM" id="SSF53448">
    <property type="entry name" value="Nucleotide-diphospho-sugar transferases"/>
    <property type="match status" value="1"/>
</dbReference>
<proteinExistence type="predicted"/>
<dbReference type="NCBIfam" id="TIGR03552">
    <property type="entry name" value="F420_cofC"/>
    <property type="match status" value="1"/>
</dbReference>
<keyword evidence="1 6" id="KW-0808">Transferase</keyword>
<protein>
    <submittedName>
        <fullName evidence="6">2-phospho-L-lactate guanylyltransferase</fullName>
    </submittedName>
</protein>
<gene>
    <name evidence="6" type="ORF">ATL31_0711</name>
</gene>
<keyword evidence="2 6" id="KW-0548">Nucleotidyltransferase</keyword>
<dbReference type="AlphaFoldDB" id="A0A2N3YGE8"/>
<accession>A0A2N3YGE8</accession>
<dbReference type="EMBL" id="PJNE01000001">
    <property type="protein sequence ID" value="PKW25909.1"/>
    <property type="molecule type" value="Genomic_DNA"/>
</dbReference>
<dbReference type="InterPro" id="IPR002835">
    <property type="entry name" value="CofC"/>
</dbReference>
<dbReference type="GO" id="GO:0043814">
    <property type="term" value="F:phospholactate guanylyltransferase activity"/>
    <property type="evidence" value="ECO:0007669"/>
    <property type="project" value="InterPro"/>
</dbReference>
<dbReference type="Gene3D" id="3.90.550.10">
    <property type="entry name" value="Spore Coat Polysaccharide Biosynthesis Protein SpsA, Chain A"/>
    <property type="match status" value="1"/>
</dbReference>
<feature type="domain" description="MobA-like NTP transferase" evidence="5">
    <location>
        <begin position="51"/>
        <end position="145"/>
    </location>
</feature>
<dbReference type="GO" id="GO:0005525">
    <property type="term" value="F:GTP binding"/>
    <property type="evidence" value="ECO:0007669"/>
    <property type="project" value="UniProtKB-KW"/>
</dbReference>
<dbReference type="PANTHER" id="PTHR40392:SF1">
    <property type="entry name" value="2-PHOSPHO-L-LACTATE GUANYLYLTRANSFERASE"/>
    <property type="match status" value="1"/>
</dbReference>